<gene>
    <name evidence="1" type="ORF">N4T56_04785</name>
</gene>
<evidence type="ECO:0000313" key="1">
    <source>
        <dbReference type="EMBL" id="MCT8985940.1"/>
    </source>
</evidence>
<evidence type="ECO:0008006" key="3">
    <source>
        <dbReference type="Google" id="ProtNLM"/>
    </source>
</evidence>
<name>A0ABT2P2P2_9GAMM</name>
<dbReference type="RefSeq" id="WP_261732411.1">
    <property type="nucleotide sequence ID" value="NZ_JAODOQ010000001.1"/>
</dbReference>
<accession>A0ABT2P2P2</accession>
<reference evidence="1" key="1">
    <citation type="submission" date="2022-09" db="EMBL/GenBank/DDBJ databases">
        <title>Shewanella sp. KJ10-1 sp.nov, isolated from marine algae.</title>
        <authorList>
            <person name="Butt M."/>
            <person name="Lee J.K."/>
            <person name="Kim J.M."/>
            <person name="Choi D.G."/>
        </authorList>
    </citation>
    <scope>NUCLEOTIDE SEQUENCE</scope>
    <source>
        <strain evidence="1">KJ10-1</strain>
    </source>
</reference>
<dbReference type="EMBL" id="JAODOQ010000001">
    <property type="protein sequence ID" value="MCT8985940.1"/>
    <property type="molecule type" value="Genomic_DNA"/>
</dbReference>
<organism evidence="1 2">
    <name type="scientific">Shewanella phaeophyticola</name>
    <dbReference type="NCBI Taxonomy" id="2978345"/>
    <lineage>
        <taxon>Bacteria</taxon>
        <taxon>Pseudomonadati</taxon>
        <taxon>Pseudomonadota</taxon>
        <taxon>Gammaproteobacteria</taxon>
        <taxon>Alteromonadales</taxon>
        <taxon>Shewanellaceae</taxon>
        <taxon>Shewanella</taxon>
    </lineage>
</organism>
<evidence type="ECO:0000313" key="2">
    <source>
        <dbReference type="Proteomes" id="UP001431192"/>
    </source>
</evidence>
<comment type="caution">
    <text evidence="1">The sequence shown here is derived from an EMBL/GenBank/DDBJ whole genome shotgun (WGS) entry which is preliminary data.</text>
</comment>
<keyword evidence="2" id="KW-1185">Reference proteome</keyword>
<sequence>MNKWVSDGALLGKAAEFIVQILSREDTIDICQALNTFESFDMTRKDQRVKQLFNYLETHNKLIPVPRTRNATKFQEVLFKIPAVNNISAEQVSHLDMMGALKQFISSHYPDYPIEMMILHDDERLTNENHVGHVHAYISGMNSVTGNYDLRVAQIKRINVYLRENGQSDECLNESGRMTKKQSSKITYHMQRMFNDYINKHLFEPCGLRAEFNDKTQIDNERLARMKKESKKSKSSREFQFATQVIEKAKEAEVTLLKTQQMQSHCR</sequence>
<dbReference type="Proteomes" id="UP001431192">
    <property type="component" value="Unassembled WGS sequence"/>
</dbReference>
<proteinExistence type="predicted"/>
<protein>
    <recommendedName>
        <fullName evidence="3">Mobilization protein</fullName>
    </recommendedName>
</protein>